<keyword evidence="2" id="KW-0677">Repeat</keyword>
<accession>A0AAJ0HMS9</accession>
<dbReference type="InterPro" id="IPR015943">
    <property type="entry name" value="WD40/YVTN_repeat-like_dom_sf"/>
</dbReference>
<comment type="caution">
    <text evidence="3">The sequence shown here is derived from an EMBL/GenBank/DDBJ whole genome shotgun (WGS) entry which is preliminary data.</text>
</comment>
<dbReference type="SUPFAM" id="SSF50978">
    <property type="entry name" value="WD40 repeat-like"/>
    <property type="match status" value="1"/>
</dbReference>
<reference evidence="3" key="2">
    <citation type="submission" date="2023-06" db="EMBL/GenBank/DDBJ databases">
        <authorList>
            <consortium name="Lawrence Berkeley National Laboratory"/>
            <person name="Haridas S."/>
            <person name="Hensen N."/>
            <person name="Bonometti L."/>
            <person name="Westerberg I."/>
            <person name="Brannstrom I.O."/>
            <person name="Guillou S."/>
            <person name="Cros-Aarteil S."/>
            <person name="Calhoun S."/>
            <person name="Kuo A."/>
            <person name="Mondo S."/>
            <person name="Pangilinan J."/>
            <person name="Riley R."/>
            <person name="Labutti K."/>
            <person name="Andreopoulos B."/>
            <person name="Lipzen A."/>
            <person name="Chen C."/>
            <person name="Yanf M."/>
            <person name="Daum C."/>
            <person name="Ng V."/>
            <person name="Clum A."/>
            <person name="Steindorff A."/>
            <person name="Ohm R."/>
            <person name="Martin F."/>
            <person name="Silar P."/>
            <person name="Natvig D."/>
            <person name="Lalanne C."/>
            <person name="Gautier V."/>
            <person name="Ament-Velasquez S.L."/>
            <person name="Kruys A."/>
            <person name="Hutchinson M.I."/>
            <person name="Powell A.J."/>
            <person name="Barry K."/>
            <person name="Miller A.N."/>
            <person name="Grigoriev I.V."/>
            <person name="Debuchy R."/>
            <person name="Gladieux P."/>
            <person name="Thoren M.H."/>
            <person name="Johannesson H."/>
        </authorList>
    </citation>
    <scope>NUCLEOTIDE SEQUENCE</scope>
    <source>
        <strain evidence="3">CBS 955.72</strain>
    </source>
</reference>
<dbReference type="EMBL" id="JAUIQD010000003">
    <property type="protein sequence ID" value="KAK3357639.1"/>
    <property type="molecule type" value="Genomic_DNA"/>
</dbReference>
<dbReference type="SMART" id="SM00320">
    <property type="entry name" value="WD40"/>
    <property type="match status" value="3"/>
</dbReference>
<keyword evidence="1" id="KW-0853">WD repeat</keyword>
<reference evidence="3" key="1">
    <citation type="journal article" date="2023" name="Mol. Phylogenet. Evol.">
        <title>Genome-scale phylogeny and comparative genomics of the fungal order Sordariales.</title>
        <authorList>
            <person name="Hensen N."/>
            <person name="Bonometti L."/>
            <person name="Westerberg I."/>
            <person name="Brannstrom I.O."/>
            <person name="Guillou S."/>
            <person name="Cros-Aarteil S."/>
            <person name="Calhoun S."/>
            <person name="Haridas S."/>
            <person name="Kuo A."/>
            <person name="Mondo S."/>
            <person name="Pangilinan J."/>
            <person name="Riley R."/>
            <person name="LaButti K."/>
            <person name="Andreopoulos B."/>
            <person name="Lipzen A."/>
            <person name="Chen C."/>
            <person name="Yan M."/>
            <person name="Daum C."/>
            <person name="Ng V."/>
            <person name="Clum A."/>
            <person name="Steindorff A."/>
            <person name="Ohm R.A."/>
            <person name="Martin F."/>
            <person name="Silar P."/>
            <person name="Natvig D.O."/>
            <person name="Lalanne C."/>
            <person name="Gautier V."/>
            <person name="Ament-Velasquez S.L."/>
            <person name="Kruys A."/>
            <person name="Hutchinson M.I."/>
            <person name="Powell A.J."/>
            <person name="Barry K."/>
            <person name="Miller A.N."/>
            <person name="Grigoriev I.V."/>
            <person name="Debuchy R."/>
            <person name="Gladieux P."/>
            <person name="Hiltunen Thoren M."/>
            <person name="Johannesson H."/>
        </authorList>
    </citation>
    <scope>NUCLEOTIDE SEQUENCE</scope>
    <source>
        <strain evidence="3">CBS 955.72</strain>
    </source>
</reference>
<dbReference type="Pfam" id="PF00400">
    <property type="entry name" value="WD40"/>
    <property type="match status" value="3"/>
</dbReference>
<evidence type="ECO:0000313" key="4">
    <source>
        <dbReference type="Proteomes" id="UP001275084"/>
    </source>
</evidence>
<evidence type="ECO:0000256" key="2">
    <source>
        <dbReference type="ARBA" id="ARBA00022737"/>
    </source>
</evidence>
<gene>
    <name evidence="3" type="ORF">B0T25DRAFT_604581</name>
</gene>
<dbReference type="InterPro" id="IPR036322">
    <property type="entry name" value="WD40_repeat_dom_sf"/>
</dbReference>
<name>A0AAJ0HMS9_9PEZI</name>
<organism evidence="3 4">
    <name type="scientific">Lasiosphaeria hispida</name>
    <dbReference type="NCBI Taxonomy" id="260671"/>
    <lineage>
        <taxon>Eukaryota</taxon>
        <taxon>Fungi</taxon>
        <taxon>Dikarya</taxon>
        <taxon>Ascomycota</taxon>
        <taxon>Pezizomycotina</taxon>
        <taxon>Sordariomycetes</taxon>
        <taxon>Sordariomycetidae</taxon>
        <taxon>Sordariales</taxon>
        <taxon>Lasiosphaeriaceae</taxon>
        <taxon>Lasiosphaeria</taxon>
    </lineage>
</organism>
<proteinExistence type="predicted"/>
<dbReference type="PANTHER" id="PTHR10971">
    <property type="entry name" value="MRNA EXPORT FACTOR AND BUB3"/>
    <property type="match status" value="1"/>
</dbReference>
<keyword evidence="4" id="KW-1185">Reference proteome</keyword>
<evidence type="ECO:0000256" key="1">
    <source>
        <dbReference type="ARBA" id="ARBA00022574"/>
    </source>
</evidence>
<evidence type="ECO:0000313" key="3">
    <source>
        <dbReference type="EMBL" id="KAK3357639.1"/>
    </source>
</evidence>
<dbReference type="Gene3D" id="2.130.10.10">
    <property type="entry name" value="YVTN repeat-like/Quinoprotein amine dehydrogenase"/>
    <property type="match status" value="1"/>
</dbReference>
<dbReference type="Proteomes" id="UP001275084">
    <property type="component" value="Unassembled WGS sequence"/>
</dbReference>
<dbReference type="AlphaFoldDB" id="A0AAJ0HMS9"/>
<protein>
    <submittedName>
        <fullName evidence="3">WD40-repeat-containing domain protein</fullName>
    </submittedName>
</protein>
<dbReference type="InterPro" id="IPR001680">
    <property type="entry name" value="WD40_rpt"/>
</dbReference>
<sequence>MAALTITLSCPALPKTHHFLSSLVSPTNQHLAAASWDGMVCLYDISNTGSIGGVPCISVDAPLFDCDFSKDGALVAGVGADAKVHVVDITSGQTTVWDAHSTTVRSGLVATISCCERVYSMDTGGNLLAIALAGNLVDCVNLDNPRLIAHTVQSPILPATQTRAIACAADGSHWSVSSIGGRVVVQALRESDRGINTSFQCHTKPSTAATAQSNIFAVNAVSFLPPNKNVLATGGGDGTFFFWQVGGSNEHLARFSVGSAVTSVIFSPSGRWLAYAVGYDWSRGHRYAPSDYPLALALHPALPREVRTRLAPVGRSS</sequence>